<reference evidence="4 5" key="1">
    <citation type="submission" date="2018-10" db="EMBL/GenBank/DDBJ databases">
        <title>Genome sequence of Verticillium nonalfalfae VnAa140.</title>
        <authorList>
            <person name="Stajich J.E."/>
            <person name="Kasson M.T."/>
        </authorList>
    </citation>
    <scope>NUCLEOTIDE SEQUENCE [LARGE SCALE GENOMIC DNA]</scope>
    <source>
        <strain evidence="4 5">VnAa140</strain>
    </source>
</reference>
<evidence type="ECO:0000256" key="1">
    <source>
        <dbReference type="ARBA" id="ARBA00023002"/>
    </source>
</evidence>
<dbReference type="InterPro" id="IPR025363">
    <property type="entry name" value="DUF4267"/>
</dbReference>
<keyword evidence="5" id="KW-1185">Reference proteome</keyword>
<dbReference type="InterPro" id="IPR036291">
    <property type="entry name" value="NAD(P)-bd_dom_sf"/>
</dbReference>
<dbReference type="PANTHER" id="PTHR10366:SF564">
    <property type="entry name" value="STEROL-4-ALPHA-CARBOXYLATE 3-DEHYDROGENASE, DECARBOXYLATING"/>
    <property type="match status" value="1"/>
</dbReference>
<dbReference type="AlphaFoldDB" id="A0A3M9Y5Q6"/>
<gene>
    <name evidence="4" type="ORF">D7B24_007994</name>
</gene>
<dbReference type="SUPFAM" id="SSF51735">
    <property type="entry name" value="NAD(P)-binding Rossmann-fold domains"/>
    <property type="match status" value="1"/>
</dbReference>
<dbReference type="RefSeq" id="XP_028493955.1">
    <property type="nucleotide sequence ID" value="XM_028642093.1"/>
</dbReference>
<sequence length="491" mass="52961">MATHDSPIVLVTGVNGHIGSTATAAFIAAGYRVRGTVRSLEKHQASLSEAFQSHIDAGLLQVIGIPDFNADGAFDDAVKGVHAIAHTSPPGLRFDEYVGGPKAIIERARRSTQNLLSSAEAHAGATLKSVVLVSSLAAMMRLQDEPGYRYTGDEFNTEYIDLSLQAGDEAGLGLLYGAVKVAEEQAFWDHLSDPQRKSTFTGAVVSPSFVAGPILVRPAEPDSMTPSMKTVWYIYAGAVWPDEFPMPTWVDVRDVAKAIVFGVQEPEKAKGRRFLLAAYRVGRQAFADVLREKIPERKDVIREGTPGKGYPADFVTWGAEEVGMDGSRLTELSGQGYLPFEECAVGTAKSFDPYLAEGKEKRYTEEVPVLFHALRNLAVGLGGAWSLVNPRTSLIHFGFPARIADRPETWPVARVGHARTMSLGLIMALFYARGQYDVVDTIMGVMAGSLALVDGCVEWNEGFHAWAVFRFVGAGAFSALGFAGSTQGPVC</sequence>
<organism evidence="4 5">
    <name type="scientific">Verticillium nonalfalfae</name>
    <dbReference type="NCBI Taxonomy" id="1051616"/>
    <lineage>
        <taxon>Eukaryota</taxon>
        <taxon>Fungi</taxon>
        <taxon>Dikarya</taxon>
        <taxon>Ascomycota</taxon>
        <taxon>Pezizomycotina</taxon>
        <taxon>Sordariomycetes</taxon>
        <taxon>Hypocreomycetidae</taxon>
        <taxon>Glomerellales</taxon>
        <taxon>Plectosphaerellaceae</taxon>
        <taxon>Verticillium</taxon>
    </lineage>
</organism>
<name>A0A3M9Y5Q6_9PEZI</name>
<evidence type="ECO:0000259" key="3">
    <source>
        <dbReference type="Pfam" id="PF01370"/>
    </source>
</evidence>
<proteinExistence type="inferred from homology"/>
<dbReference type="GO" id="GO:0016616">
    <property type="term" value="F:oxidoreductase activity, acting on the CH-OH group of donors, NAD or NADP as acceptor"/>
    <property type="evidence" value="ECO:0007669"/>
    <property type="project" value="TreeGrafter"/>
</dbReference>
<comment type="similarity">
    <text evidence="2">Belongs to the NAD(P)-dependent epimerase/dehydratase family. Dihydroflavonol-4-reductase subfamily.</text>
</comment>
<comment type="caution">
    <text evidence="4">The sequence shown here is derived from an EMBL/GenBank/DDBJ whole genome shotgun (WGS) entry which is preliminary data.</text>
</comment>
<dbReference type="Gene3D" id="3.40.50.720">
    <property type="entry name" value="NAD(P)-binding Rossmann-like Domain"/>
    <property type="match status" value="1"/>
</dbReference>
<dbReference type="Pfam" id="PF01370">
    <property type="entry name" value="Epimerase"/>
    <property type="match status" value="1"/>
</dbReference>
<dbReference type="STRING" id="1051616.A0A3M9Y5Q6"/>
<accession>A0A3M9Y5Q6</accession>
<dbReference type="EMBL" id="RBVV01000069">
    <property type="protein sequence ID" value="RNJ55797.1"/>
    <property type="molecule type" value="Genomic_DNA"/>
</dbReference>
<dbReference type="GeneID" id="39611683"/>
<dbReference type="PANTHER" id="PTHR10366">
    <property type="entry name" value="NAD DEPENDENT EPIMERASE/DEHYDRATASE"/>
    <property type="match status" value="1"/>
</dbReference>
<feature type="domain" description="NAD-dependent epimerase/dehydratase" evidence="3">
    <location>
        <begin position="9"/>
        <end position="274"/>
    </location>
</feature>
<dbReference type="Proteomes" id="UP000267145">
    <property type="component" value="Unassembled WGS sequence"/>
</dbReference>
<dbReference type="Pfam" id="PF14087">
    <property type="entry name" value="DUF4267"/>
    <property type="match status" value="1"/>
</dbReference>
<evidence type="ECO:0000256" key="2">
    <source>
        <dbReference type="ARBA" id="ARBA00023445"/>
    </source>
</evidence>
<keyword evidence="1" id="KW-0560">Oxidoreductase</keyword>
<evidence type="ECO:0000313" key="5">
    <source>
        <dbReference type="Proteomes" id="UP000267145"/>
    </source>
</evidence>
<evidence type="ECO:0000313" key="4">
    <source>
        <dbReference type="EMBL" id="RNJ55797.1"/>
    </source>
</evidence>
<protein>
    <recommendedName>
        <fullName evidence="3">NAD-dependent epimerase/dehydratase domain-containing protein</fullName>
    </recommendedName>
</protein>
<dbReference type="InterPro" id="IPR001509">
    <property type="entry name" value="Epimerase_deHydtase"/>
</dbReference>
<dbReference type="InterPro" id="IPR050425">
    <property type="entry name" value="NAD(P)_dehydrat-like"/>
</dbReference>